<dbReference type="OrthoDB" id="1366490at2"/>
<evidence type="ECO:0000313" key="2">
    <source>
        <dbReference type="EMBL" id="KGO93018.1"/>
    </source>
</evidence>
<evidence type="ECO:0000256" key="1">
    <source>
        <dbReference type="SAM" id="SignalP"/>
    </source>
</evidence>
<protein>
    <submittedName>
        <fullName evidence="2">Uncharacterized protein</fullName>
    </submittedName>
</protein>
<dbReference type="AlphaFoldDB" id="A0A0A2MNG5"/>
<proteinExistence type="predicted"/>
<evidence type="ECO:0000313" key="3">
    <source>
        <dbReference type="Proteomes" id="UP000030111"/>
    </source>
</evidence>
<dbReference type="RefSeq" id="WP_026992954.1">
    <property type="nucleotide sequence ID" value="NZ_JRLY01000007.1"/>
</dbReference>
<keyword evidence="1" id="KW-0732">Signal</keyword>
<organism evidence="2 3">
    <name type="scientific">Flavobacterium subsaxonicum WB 4.1-42 = DSM 21790</name>
    <dbReference type="NCBI Taxonomy" id="1121898"/>
    <lineage>
        <taxon>Bacteria</taxon>
        <taxon>Pseudomonadati</taxon>
        <taxon>Bacteroidota</taxon>
        <taxon>Flavobacteriia</taxon>
        <taxon>Flavobacteriales</taxon>
        <taxon>Flavobacteriaceae</taxon>
        <taxon>Flavobacterium</taxon>
    </lineage>
</organism>
<feature type="chain" id="PRO_5002003477" evidence="1">
    <location>
        <begin position="18"/>
        <end position="172"/>
    </location>
</feature>
<sequence length="172" mass="19945">MKLLLYFLFFTSLTALAQNNQAINWDDATVNNKLTLTIAKRDFEAIYKKDYTLTNPTEFETCGTPDEANVKMLHYKDVTFEVDNNMLNFRSIVFDRKFTSSFTHKGIRFDQNTTWEAFLKTFPDSEKTKETEALADGTYTIVTVPETPAEGEWEFRFKAGKLAAVHYMFSCY</sequence>
<name>A0A0A2MNG5_9FLAO</name>
<dbReference type="EMBL" id="JRLY01000007">
    <property type="protein sequence ID" value="KGO93018.1"/>
    <property type="molecule type" value="Genomic_DNA"/>
</dbReference>
<dbReference type="eggNOG" id="ENOG502ZYMM">
    <property type="taxonomic scope" value="Bacteria"/>
</dbReference>
<accession>A0A0A2MNG5</accession>
<dbReference type="Proteomes" id="UP000030111">
    <property type="component" value="Unassembled WGS sequence"/>
</dbReference>
<gene>
    <name evidence="2" type="ORF">Q766_10385</name>
</gene>
<dbReference type="STRING" id="1121898.GCA_000422725_02615"/>
<comment type="caution">
    <text evidence="2">The sequence shown here is derived from an EMBL/GenBank/DDBJ whole genome shotgun (WGS) entry which is preliminary data.</text>
</comment>
<feature type="signal peptide" evidence="1">
    <location>
        <begin position="1"/>
        <end position="17"/>
    </location>
</feature>
<reference evidence="2 3" key="1">
    <citation type="submission" date="2013-09" db="EMBL/GenBank/DDBJ databases">
        <authorList>
            <person name="Zeng Z."/>
            <person name="Chen C."/>
        </authorList>
    </citation>
    <scope>NUCLEOTIDE SEQUENCE [LARGE SCALE GENOMIC DNA]</scope>
    <source>
        <strain evidence="2 3">WB 4.1-42</strain>
    </source>
</reference>
<keyword evidence="3" id="KW-1185">Reference proteome</keyword>